<dbReference type="GO" id="GO:0004497">
    <property type="term" value="F:monooxygenase activity"/>
    <property type="evidence" value="ECO:0007669"/>
    <property type="project" value="TreeGrafter"/>
</dbReference>
<sequence length="228" mass="25809">MVKDDESMATAAPRAPVTGERKIRNDLEICLPKPWIAAASKTAIRDNSGVERNHINNDNLARALVAPDVDNPEGTAGHENNGMSVLQQHVAFFDKNKDGIIHPWDTYFDLLFPIYIERIHKAKHGSDTATYDTEGRFMPVNLENVFSKYGLTEPDKLTFAEVWRVTEACRLPFDFVGWFLAKSEWLVLYFLAKDEQGFLTKEAARKCFDGSLFEDHAKMNKGGVEKNE</sequence>
<gene>
    <name evidence="2" type="ORF">F3Y22_tig00000218pilonHSYRG00108</name>
</gene>
<dbReference type="GO" id="GO:0005509">
    <property type="term" value="F:calcium ion binding"/>
    <property type="evidence" value="ECO:0007669"/>
    <property type="project" value="TreeGrafter"/>
</dbReference>
<evidence type="ECO:0000313" key="2">
    <source>
        <dbReference type="EMBL" id="KAE8735987.1"/>
    </source>
</evidence>
<comment type="similarity">
    <text evidence="1">Belongs to the caleosin family.</text>
</comment>
<reference evidence="2" key="1">
    <citation type="submission" date="2019-09" db="EMBL/GenBank/DDBJ databases">
        <title>Draft genome information of white flower Hibiscus syriacus.</title>
        <authorList>
            <person name="Kim Y.-M."/>
        </authorList>
    </citation>
    <scope>NUCLEOTIDE SEQUENCE [LARGE SCALE GENOMIC DNA]</scope>
    <source>
        <strain evidence="2">YM2019G1</strain>
    </source>
</reference>
<dbReference type="PANTHER" id="PTHR31495">
    <property type="entry name" value="PEROXYGENASE 3-RELATED"/>
    <property type="match status" value="1"/>
</dbReference>
<evidence type="ECO:0000256" key="1">
    <source>
        <dbReference type="ARBA" id="ARBA00006765"/>
    </source>
</evidence>
<keyword evidence="3" id="KW-1185">Reference proteome</keyword>
<comment type="caution">
    <text evidence="2">The sequence shown here is derived from an EMBL/GenBank/DDBJ whole genome shotgun (WGS) entry which is preliminary data.</text>
</comment>
<dbReference type="PANTHER" id="PTHR31495:SF23">
    <property type="entry name" value="PEROXYGENASE-LIKE"/>
    <property type="match status" value="1"/>
</dbReference>
<dbReference type="InterPro" id="IPR007736">
    <property type="entry name" value="Caleosin-related"/>
</dbReference>
<dbReference type="AlphaFoldDB" id="A0A6A3D5Q1"/>
<protein>
    <submittedName>
        <fullName evidence="2">Peroxygenase 3</fullName>
    </submittedName>
</protein>
<dbReference type="Pfam" id="PF05042">
    <property type="entry name" value="Caleosin"/>
    <property type="match status" value="2"/>
</dbReference>
<name>A0A6A3D5Q1_HIBSY</name>
<proteinExistence type="inferred from homology"/>
<dbReference type="Proteomes" id="UP000436088">
    <property type="component" value="Unassembled WGS sequence"/>
</dbReference>
<dbReference type="EMBL" id="VEPZ02000023">
    <property type="protein sequence ID" value="KAE8735987.1"/>
    <property type="molecule type" value="Genomic_DNA"/>
</dbReference>
<evidence type="ECO:0000313" key="3">
    <source>
        <dbReference type="Proteomes" id="UP000436088"/>
    </source>
</evidence>
<accession>A0A6A3D5Q1</accession>
<organism evidence="2 3">
    <name type="scientific">Hibiscus syriacus</name>
    <name type="common">Rose of Sharon</name>
    <dbReference type="NCBI Taxonomy" id="106335"/>
    <lineage>
        <taxon>Eukaryota</taxon>
        <taxon>Viridiplantae</taxon>
        <taxon>Streptophyta</taxon>
        <taxon>Embryophyta</taxon>
        <taxon>Tracheophyta</taxon>
        <taxon>Spermatophyta</taxon>
        <taxon>Magnoliopsida</taxon>
        <taxon>eudicotyledons</taxon>
        <taxon>Gunneridae</taxon>
        <taxon>Pentapetalae</taxon>
        <taxon>rosids</taxon>
        <taxon>malvids</taxon>
        <taxon>Malvales</taxon>
        <taxon>Malvaceae</taxon>
        <taxon>Malvoideae</taxon>
        <taxon>Hibiscus</taxon>
    </lineage>
</organism>